<feature type="region of interest" description="Disordered" evidence="8">
    <location>
        <begin position="176"/>
        <end position="196"/>
    </location>
</feature>
<proteinExistence type="predicted"/>
<keyword evidence="11" id="KW-1185">Reference proteome</keyword>
<evidence type="ECO:0000313" key="11">
    <source>
        <dbReference type="Proteomes" id="UP000515163"/>
    </source>
</evidence>
<accession>A0A6P8HUF4</accession>
<dbReference type="PROSITE" id="PS50262">
    <property type="entry name" value="G_PROTEIN_RECEP_F1_2"/>
    <property type="match status" value="1"/>
</dbReference>
<protein>
    <submittedName>
        <fullName evidence="12">Melanopsin-B-like</fullName>
    </submittedName>
</protein>
<feature type="transmembrane region" description="Helical" evidence="9">
    <location>
        <begin position="139"/>
        <end position="161"/>
    </location>
</feature>
<feature type="transmembrane region" description="Helical" evidence="9">
    <location>
        <begin position="97"/>
        <end position="118"/>
    </location>
</feature>
<dbReference type="SUPFAM" id="SSF81321">
    <property type="entry name" value="Family A G protein-coupled receptor-like"/>
    <property type="match status" value="1"/>
</dbReference>
<evidence type="ECO:0000256" key="3">
    <source>
        <dbReference type="ARBA" id="ARBA00022989"/>
    </source>
</evidence>
<dbReference type="Gene3D" id="1.20.1070.10">
    <property type="entry name" value="Rhodopsin 7-helix transmembrane proteins"/>
    <property type="match status" value="1"/>
</dbReference>
<dbReference type="Proteomes" id="UP000515163">
    <property type="component" value="Unplaced"/>
</dbReference>
<dbReference type="GeneID" id="116293084"/>
<dbReference type="InParanoid" id="A0A6P8HUF4"/>
<evidence type="ECO:0000256" key="4">
    <source>
        <dbReference type="ARBA" id="ARBA00023040"/>
    </source>
</evidence>
<feature type="compositionally biased region" description="Basic and acidic residues" evidence="8">
    <location>
        <begin position="181"/>
        <end position="196"/>
    </location>
</feature>
<dbReference type="CDD" id="cd00637">
    <property type="entry name" value="7tm_classA_rhodopsin-like"/>
    <property type="match status" value="1"/>
</dbReference>
<dbReference type="PRINTS" id="PR00237">
    <property type="entry name" value="GPCRRHODOPSN"/>
</dbReference>
<feature type="transmembrane region" description="Helical" evidence="9">
    <location>
        <begin position="60"/>
        <end position="85"/>
    </location>
</feature>
<reference evidence="12" key="1">
    <citation type="submission" date="2025-08" db="UniProtKB">
        <authorList>
            <consortium name="RefSeq"/>
        </authorList>
    </citation>
    <scope>IDENTIFICATION</scope>
    <source>
        <tissue evidence="12">Tentacle</tissue>
    </source>
</reference>
<feature type="transmembrane region" description="Helical" evidence="9">
    <location>
        <begin position="28"/>
        <end position="48"/>
    </location>
</feature>
<gene>
    <name evidence="12" type="primary">LOC116293084</name>
</gene>
<keyword evidence="7" id="KW-0807">Transducer</keyword>
<name>A0A6P8HUF4_ACTTE</name>
<dbReference type="InterPro" id="IPR050125">
    <property type="entry name" value="GPCR_opsins"/>
</dbReference>
<dbReference type="AlphaFoldDB" id="A0A6P8HUF4"/>
<evidence type="ECO:0000256" key="8">
    <source>
        <dbReference type="SAM" id="MobiDB-lite"/>
    </source>
</evidence>
<dbReference type="GO" id="GO:0004930">
    <property type="term" value="F:G protein-coupled receptor activity"/>
    <property type="evidence" value="ECO:0007669"/>
    <property type="project" value="UniProtKB-KW"/>
</dbReference>
<dbReference type="InterPro" id="IPR000276">
    <property type="entry name" value="GPCR_Rhodpsn"/>
</dbReference>
<evidence type="ECO:0000256" key="1">
    <source>
        <dbReference type="ARBA" id="ARBA00004141"/>
    </source>
</evidence>
<dbReference type="GO" id="GO:0016020">
    <property type="term" value="C:membrane"/>
    <property type="evidence" value="ECO:0007669"/>
    <property type="project" value="UniProtKB-SubCell"/>
</dbReference>
<evidence type="ECO:0000259" key="10">
    <source>
        <dbReference type="PROSITE" id="PS50262"/>
    </source>
</evidence>
<dbReference type="InterPro" id="IPR017452">
    <property type="entry name" value="GPCR_Rhodpsn_7TM"/>
</dbReference>
<evidence type="ECO:0000256" key="7">
    <source>
        <dbReference type="ARBA" id="ARBA00023224"/>
    </source>
</evidence>
<keyword evidence="2 9" id="KW-0812">Transmembrane</keyword>
<keyword evidence="5 9" id="KW-0472">Membrane</keyword>
<evidence type="ECO:0000256" key="5">
    <source>
        <dbReference type="ARBA" id="ARBA00023136"/>
    </source>
</evidence>
<keyword evidence="3 9" id="KW-1133">Transmembrane helix</keyword>
<organism evidence="11 12">
    <name type="scientific">Actinia tenebrosa</name>
    <name type="common">Australian red waratah sea anemone</name>
    <dbReference type="NCBI Taxonomy" id="6105"/>
    <lineage>
        <taxon>Eukaryota</taxon>
        <taxon>Metazoa</taxon>
        <taxon>Cnidaria</taxon>
        <taxon>Anthozoa</taxon>
        <taxon>Hexacorallia</taxon>
        <taxon>Actiniaria</taxon>
        <taxon>Actiniidae</taxon>
        <taxon>Actinia</taxon>
    </lineage>
</organism>
<dbReference type="RefSeq" id="XP_031556340.1">
    <property type="nucleotide sequence ID" value="XM_031700480.1"/>
</dbReference>
<dbReference type="PANTHER" id="PTHR24240">
    <property type="entry name" value="OPSIN"/>
    <property type="match status" value="1"/>
</dbReference>
<keyword evidence="4" id="KW-0297">G-protein coupled receptor</keyword>
<keyword evidence="6" id="KW-0675">Receptor</keyword>
<evidence type="ECO:0000313" key="12">
    <source>
        <dbReference type="RefSeq" id="XP_031556340.1"/>
    </source>
</evidence>
<dbReference type="OrthoDB" id="5975505at2759"/>
<evidence type="ECO:0000256" key="9">
    <source>
        <dbReference type="SAM" id="Phobius"/>
    </source>
</evidence>
<feature type="domain" description="G-protein coupled receptors family 1 profile" evidence="10">
    <location>
        <begin position="39"/>
        <end position="212"/>
    </location>
</feature>
<sequence>MSDRVYNKRMAYELAYRTLAQIITESSFLILIAVIGFLGNSCVLYVFYKSSRLRSITNYYLIVLAISDITMTTVVMPTTIAVAMTGRDVIGVTVGQVIGIFTYTLVFGSLQTTSLIAVNRFFCITKPSVYRKYFKPRPAIIMIIGAWLFAISNIALVYVSAIQERIFCHFFPSETSSSRNRATEESKSEMKRQDAVADLGRARNIVEEKETV</sequence>
<dbReference type="KEGG" id="aten:116293084"/>
<evidence type="ECO:0000256" key="6">
    <source>
        <dbReference type="ARBA" id="ARBA00023170"/>
    </source>
</evidence>
<evidence type="ECO:0000256" key="2">
    <source>
        <dbReference type="ARBA" id="ARBA00022692"/>
    </source>
</evidence>
<dbReference type="Pfam" id="PF00001">
    <property type="entry name" value="7tm_1"/>
    <property type="match status" value="1"/>
</dbReference>
<comment type="subcellular location">
    <subcellularLocation>
        <location evidence="1">Membrane</location>
        <topology evidence="1">Multi-pass membrane protein</topology>
    </subcellularLocation>
</comment>